<sequence length="102" mass="11467">MRLHGWVQDREVLMLVDSGSSHSFISSTLAHQLQGVQSARRPLSVRVANGGVLRSDQEIPKCEWRSQGVKFTTDLKVLPLGCYDVILGIDWLACHSPMQVHW</sequence>
<dbReference type="Pfam" id="PF08284">
    <property type="entry name" value="RVP_2"/>
    <property type="match status" value="1"/>
</dbReference>
<dbReference type="Gramene" id="TuG1812G0700004242.01.T01">
    <property type="protein sequence ID" value="TuG1812G0700004242.01.T01.cds442585"/>
    <property type="gene ID" value="TuG1812G0700004242.01"/>
</dbReference>
<dbReference type="InterPro" id="IPR001969">
    <property type="entry name" value="Aspartic_peptidase_AS"/>
</dbReference>
<dbReference type="PANTHER" id="PTHR15503:SF22">
    <property type="entry name" value="TRANSPOSON TY3-I GAG POLYPROTEIN"/>
    <property type="match status" value="1"/>
</dbReference>
<proteinExistence type="predicted"/>
<dbReference type="Gene3D" id="2.40.70.10">
    <property type="entry name" value="Acid Proteases"/>
    <property type="match status" value="1"/>
</dbReference>
<protein>
    <submittedName>
        <fullName evidence="1">Uncharacterized protein</fullName>
    </submittedName>
</protein>
<accession>A0A8R7V8Z0</accession>
<dbReference type="CDD" id="cd00303">
    <property type="entry name" value="retropepsin_like"/>
    <property type="match status" value="1"/>
</dbReference>
<dbReference type="InterPro" id="IPR032567">
    <property type="entry name" value="RTL1-rel"/>
</dbReference>
<evidence type="ECO:0000313" key="2">
    <source>
        <dbReference type="Proteomes" id="UP000015106"/>
    </source>
</evidence>
<name>A0A8R7V8Z0_TRIUA</name>
<dbReference type="AlphaFoldDB" id="A0A8R7V8Z0"/>
<keyword evidence="2" id="KW-1185">Reference proteome</keyword>
<dbReference type="GO" id="GO:0006508">
    <property type="term" value="P:proteolysis"/>
    <property type="evidence" value="ECO:0007669"/>
    <property type="project" value="InterPro"/>
</dbReference>
<dbReference type="PANTHER" id="PTHR15503">
    <property type="entry name" value="LDOC1 RELATED"/>
    <property type="match status" value="1"/>
</dbReference>
<dbReference type="SUPFAM" id="SSF50630">
    <property type="entry name" value="Acid proteases"/>
    <property type="match status" value="1"/>
</dbReference>
<reference evidence="1" key="3">
    <citation type="submission" date="2022-06" db="UniProtKB">
        <authorList>
            <consortium name="EnsemblPlants"/>
        </authorList>
    </citation>
    <scope>IDENTIFICATION</scope>
</reference>
<dbReference type="PROSITE" id="PS00141">
    <property type="entry name" value="ASP_PROTEASE"/>
    <property type="match status" value="1"/>
</dbReference>
<evidence type="ECO:0000313" key="1">
    <source>
        <dbReference type="EnsemblPlants" id="TuG1812G0700004242.01.T01.cds442585"/>
    </source>
</evidence>
<reference evidence="2" key="1">
    <citation type="journal article" date="2013" name="Nature">
        <title>Draft genome of the wheat A-genome progenitor Triticum urartu.</title>
        <authorList>
            <person name="Ling H.Q."/>
            <person name="Zhao S."/>
            <person name="Liu D."/>
            <person name="Wang J."/>
            <person name="Sun H."/>
            <person name="Zhang C."/>
            <person name="Fan H."/>
            <person name="Li D."/>
            <person name="Dong L."/>
            <person name="Tao Y."/>
            <person name="Gao C."/>
            <person name="Wu H."/>
            <person name="Li Y."/>
            <person name="Cui Y."/>
            <person name="Guo X."/>
            <person name="Zheng S."/>
            <person name="Wang B."/>
            <person name="Yu K."/>
            <person name="Liang Q."/>
            <person name="Yang W."/>
            <person name="Lou X."/>
            <person name="Chen J."/>
            <person name="Feng M."/>
            <person name="Jian J."/>
            <person name="Zhang X."/>
            <person name="Luo G."/>
            <person name="Jiang Y."/>
            <person name="Liu J."/>
            <person name="Wang Z."/>
            <person name="Sha Y."/>
            <person name="Zhang B."/>
            <person name="Wu H."/>
            <person name="Tang D."/>
            <person name="Shen Q."/>
            <person name="Xue P."/>
            <person name="Zou S."/>
            <person name="Wang X."/>
            <person name="Liu X."/>
            <person name="Wang F."/>
            <person name="Yang Y."/>
            <person name="An X."/>
            <person name="Dong Z."/>
            <person name="Zhang K."/>
            <person name="Zhang X."/>
            <person name="Luo M.C."/>
            <person name="Dvorak J."/>
            <person name="Tong Y."/>
            <person name="Wang J."/>
            <person name="Yang H."/>
            <person name="Li Z."/>
            <person name="Wang D."/>
            <person name="Zhang A."/>
            <person name="Wang J."/>
        </authorList>
    </citation>
    <scope>NUCLEOTIDE SEQUENCE</scope>
    <source>
        <strain evidence="2">cv. G1812</strain>
    </source>
</reference>
<dbReference type="EnsemblPlants" id="TuG1812G0700004242.01.T01">
    <property type="protein sequence ID" value="TuG1812G0700004242.01.T01.cds442585"/>
    <property type="gene ID" value="TuG1812G0700004242.01"/>
</dbReference>
<dbReference type="Proteomes" id="UP000015106">
    <property type="component" value="Chromosome 7"/>
</dbReference>
<reference evidence="1" key="2">
    <citation type="submission" date="2018-03" db="EMBL/GenBank/DDBJ databases">
        <title>The Triticum urartu genome reveals the dynamic nature of wheat genome evolution.</title>
        <authorList>
            <person name="Ling H."/>
            <person name="Ma B."/>
            <person name="Shi X."/>
            <person name="Liu H."/>
            <person name="Dong L."/>
            <person name="Sun H."/>
            <person name="Cao Y."/>
            <person name="Gao Q."/>
            <person name="Zheng S."/>
            <person name="Li Y."/>
            <person name="Yu Y."/>
            <person name="Du H."/>
            <person name="Qi M."/>
            <person name="Li Y."/>
            <person name="Yu H."/>
            <person name="Cui Y."/>
            <person name="Wang N."/>
            <person name="Chen C."/>
            <person name="Wu H."/>
            <person name="Zhao Y."/>
            <person name="Zhang J."/>
            <person name="Li Y."/>
            <person name="Zhou W."/>
            <person name="Zhang B."/>
            <person name="Hu W."/>
            <person name="Eijk M."/>
            <person name="Tang J."/>
            <person name="Witsenboer H."/>
            <person name="Zhao S."/>
            <person name="Li Z."/>
            <person name="Zhang A."/>
            <person name="Wang D."/>
            <person name="Liang C."/>
        </authorList>
    </citation>
    <scope>NUCLEOTIDE SEQUENCE [LARGE SCALE GENOMIC DNA]</scope>
    <source>
        <strain evidence="1">cv. G1812</strain>
    </source>
</reference>
<dbReference type="InterPro" id="IPR021109">
    <property type="entry name" value="Peptidase_aspartic_dom_sf"/>
</dbReference>
<organism evidence="1 2">
    <name type="scientific">Triticum urartu</name>
    <name type="common">Red wild einkorn</name>
    <name type="synonym">Crithodium urartu</name>
    <dbReference type="NCBI Taxonomy" id="4572"/>
    <lineage>
        <taxon>Eukaryota</taxon>
        <taxon>Viridiplantae</taxon>
        <taxon>Streptophyta</taxon>
        <taxon>Embryophyta</taxon>
        <taxon>Tracheophyta</taxon>
        <taxon>Spermatophyta</taxon>
        <taxon>Magnoliopsida</taxon>
        <taxon>Liliopsida</taxon>
        <taxon>Poales</taxon>
        <taxon>Poaceae</taxon>
        <taxon>BOP clade</taxon>
        <taxon>Pooideae</taxon>
        <taxon>Triticodae</taxon>
        <taxon>Triticeae</taxon>
        <taxon>Triticinae</taxon>
        <taxon>Triticum</taxon>
    </lineage>
</organism>
<dbReference type="GO" id="GO:0004190">
    <property type="term" value="F:aspartic-type endopeptidase activity"/>
    <property type="evidence" value="ECO:0007669"/>
    <property type="project" value="InterPro"/>
</dbReference>